<dbReference type="GO" id="GO:0003723">
    <property type="term" value="F:RNA binding"/>
    <property type="evidence" value="ECO:0007669"/>
    <property type="project" value="UniProtKB-UniRule"/>
</dbReference>
<dbReference type="PANTHER" id="PTHR24012">
    <property type="entry name" value="RNA BINDING PROTEIN"/>
    <property type="match status" value="1"/>
</dbReference>
<dbReference type="InParanoid" id="A0A1Y2GAR8"/>
<dbReference type="SMART" id="SM00360">
    <property type="entry name" value="RRM"/>
    <property type="match status" value="1"/>
</dbReference>
<organism evidence="6 7">
    <name type="scientific">Lobosporangium transversale</name>
    <dbReference type="NCBI Taxonomy" id="64571"/>
    <lineage>
        <taxon>Eukaryota</taxon>
        <taxon>Fungi</taxon>
        <taxon>Fungi incertae sedis</taxon>
        <taxon>Mucoromycota</taxon>
        <taxon>Mortierellomycotina</taxon>
        <taxon>Mortierellomycetes</taxon>
        <taxon>Mortierellales</taxon>
        <taxon>Mortierellaceae</taxon>
        <taxon>Lobosporangium</taxon>
    </lineage>
</organism>
<keyword evidence="1" id="KW-0677">Repeat</keyword>
<dbReference type="GeneID" id="33561577"/>
<feature type="compositionally biased region" description="Polar residues" evidence="4">
    <location>
        <begin position="1"/>
        <end position="10"/>
    </location>
</feature>
<dbReference type="InterPro" id="IPR012677">
    <property type="entry name" value="Nucleotide-bd_a/b_plait_sf"/>
</dbReference>
<reference evidence="6 7" key="1">
    <citation type="submission" date="2016-07" db="EMBL/GenBank/DDBJ databases">
        <title>Pervasive Adenine N6-methylation of Active Genes in Fungi.</title>
        <authorList>
            <consortium name="DOE Joint Genome Institute"/>
            <person name="Mondo S.J."/>
            <person name="Dannebaum R.O."/>
            <person name="Kuo R.C."/>
            <person name="Labutti K."/>
            <person name="Haridas S."/>
            <person name="Kuo A."/>
            <person name="Salamov A."/>
            <person name="Ahrendt S.R."/>
            <person name="Lipzen A."/>
            <person name="Sullivan W."/>
            <person name="Andreopoulos W.B."/>
            <person name="Clum A."/>
            <person name="Lindquist E."/>
            <person name="Daum C."/>
            <person name="Ramamoorthy G.K."/>
            <person name="Gryganskyi A."/>
            <person name="Culley D."/>
            <person name="Magnuson J.K."/>
            <person name="James T.Y."/>
            <person name="O'Malley M.A."/>
            <person name="Stajich J.E."/>
            <person name="Spatafora J.W."/>
            <person name="Visel A."/>
            <person name="Grigoriev I.V."/>
        </authorList>
    </citation>
    <scope>NUCLEOTIDE SEQUENCE [LARGE SCALE GENOMIC DNA]</scope>
    <source>
        <strain evidence="6 7">NRRL 3116</strain>
    </source>
</reference>
<evidence type="ECO:0000256" key="1">
    <source>
        <dbReference type="ARBA" id="ARBA00022737"/>
    </source>
</evidence>
<feature type="region of interest" description="Disordered" evidence="4">
    <location>
        <begin position="1"/>
        <end position="40"/>
    </location>
</feature>
<protein>
    <recommendedName>
        <fullName evidence="5">RRM domain-containing protein</fullName>
    </recommendedName>
</protein>
<dbReference type="STRING" id="64571.A0A1Y2GAR8"/>
<dbReference type="InterPro" id="IPR035979">
    <property type="entry name" value="RBD_domain_sf"/>
</dbReference>
<dbReference type="Pfam" id="PF00076">
    <property type="entry name" value="RRM_1"/>
    <property type="match status" value="1"/>
</dbReference>
<dbReference type="Proteomes" id="UP000193648">
    <property type="component" value="Unassembled WGS sequence"/>
</dbReference>
<accession>A0A1Y2GAR8</accession>
<dbReference type="InterPro" id="IPR000504">
    <property type="entry name" value="RRM_dom"/>
</dbReference>
<dbReference type="AlphaFoldDB" id="A0A1Y2GAR8"/>
<dbReference type="RefSeq" id="XP_021877194.1">
    <property type="nucleotide sequence ID" value="XM_022019732.1"/>
</dbReference>
<dbReference type="Gene3D" id="3.30.70.330">
    <property type="match status" value="1"/>
</dbReference>
<keyword evidence="7" id="KW-1185">Reference proteome</keyword>
<feature type="compositionally biased region" description="Polar residues" evidence="4">
    <location>
        <begin position="19"/>
        <end position="40"/>
    </location>
</feature>
<proteinExistence type="predicted"/>
<feature type="domain" description="RRM" evidence="5">
    <location>
        <begin position="82"/>
        <end position="163"/>
    </location>
</feature>
<dbReference type="OrthoDB" id="271725at2759"/>
<name>A0A1Y2GAR8_9FUNG</name>
<evidence type="ECO:0000256" key="4">
    <source>
        <dbReference type="SAM" id="MobiDB-lite"/>
    </source>
</evidence>
<comment type="caution">
    <text evidence="6">The sequence shown here is derived from an EMBL/GenBank/DDBJ whole genome shotgun (WGS) entry which is preliminary data.</text>
</comment>
<gene>
    <name evidence="6" type="ORF">BCR41DRAFT_175894</name>
</gene>
<dbReference type="EMBL" id="MCFF01000049">
    <property type="protein sequence ID" value="ORZ05707.1"/>
    <property type="molecule type" value="Genomic_DNA"/>
</dbReference>
<dbReference type="PROSITE" id="PS50102">
    <property type="entry name" value="RRM"/>
    <property type="match status" value="1"/>
</dbReference>
<evidence type="ECO:0000313" key="6">
    <source>
        <dbReference type="EMBL" id="ORZ05707.1"/>
    </source>
</evidence>
<evidence type="ECO:0000256" key="3">
    <source>
        <dbReference type="PROSITE-ProRule" id="PRU00176"/>
    </source>
</evidence>
<keyword evidence="2 3" id="KW-0694">RNA-binding</keyword>
<dbReference type="SUPFAM" id="SSF54928">
    <property type="entry name" value="RNA-binding domain, RBD"/>
    <property type="match status" value="1"/>
</dbReference>
<evidence type="ECO:0000259" key="5">
    <source>
        <dbReference type="PROSITE" id="PS50102"/>
    </source>
</evidence>
<sequence>MPAQRQSLQASPMEHNTQRKNQTWTRHQSNNSPTMVSNQQSQHYLAPQALNGDNGAHGHGRSADTEKGFFMKPLTYAPDYRFNLYVQGLEPTTTTRQLFHLFEPFGNILACKINRDVGTGLCRGGFVLFDNQDSCNQARRELTLQGLYVTPANESACIKNLPPVENGILGAKRQEVPEVR</sequence>
<evidence type="ECO:0000313" key="7">
    <source>
        <dbReference type="Proteomes" id="UP000193648"/>
    </source>
</evidence>
<evidence type="ECO:0000256" key="2">
    <source>
        <dbReference type="ARBA" id="ARBA00022884"/>
    </source>
</evidence>